<keyword evidence="1" id="KW-0812">Transmembrane</keyword>
<accession>A0A7S1XA69</accession>
<reference evidence="2" key="1">
    <citation type="submission" date="2021-01" db="EMBL/GenBank/DDBJ databases">
        <authorList>
            <person name="Corre E."/>
            <person name="Pelletier E."/>
            <person name="Niang G."/>
            <person name="Scheremetjew M."/>
            <person name="Finn R."/>
            <person name="Kale V."/>
            <person name="Holt S."/>
            <person name="Cochrane G."/>
            <person name="Meng A."/>
            <person name="Brown T."/>
            <person name="Cohen L."/>
        </authorList>
    </citation>
    <scope>NUCLEOTIDE SEQUENCE</scope>
    <source>
        <strain evidence="2">PLY429</strain>
    </source>
</reference>
<proteinExistence type="predicted"/>
<gene>
    <name evidence="2" type="ORF">TCHU04912_LOCUS19670</name>
</gene>
<dbReference type="Gene3D" id="3.30.559.10">
    <property type="entry name" value="Chloramphenicol acetyltransferase-like domain"/>
    <property type="match status" value="1"/>
</dbReference>
<protein>
    <recommendedName>
        <fullName evidence="3">Diacylglycerol O-acyltransferase</fullName>
    </recommendedName>
</protein>
<dbReference type="AlphaFoldDB" id="A0A7S1XA69"/>
<evidence type="ECO:0000256" key="1">
    <source>
        <dbReference type="SAM" id="Phobius"/>
    </source>
</evidence>
<sequence length="461" mass="50415">MDDRWGAGWQFSGSSVVYAAGAGLGVLSAAGLIWRAYARQNSKSIEEWSRGKDTVAVPLLPLESTALLGQEQPITTVTFFSGDVQEAVEQVRSRLKLITVANPWLAGRIVRRPDHPNLQLLHPTAADIDGQLVDELLSIQPTGLHISPSLPYEQLLKACAPTQVPVGLRLVNRKYRIAKVTVVSCSGDPEKFGVLLSLSHIVADGFTYYRILNMLGGAPVESLIAERLMDFHPRMEAAVGKADWAYTFSPQMVLNCIAGVFLGRRARVYAHYVDPVKVGAAKAAAKSDAGVPFVSTNDIVTSAWSNVCGLRLAMMAINLRDRITGVTDRHAGNYESLLWMDEGVYGSPVSMREVLLAGPPYTAHTRPLPGFWEGLTRSQGQITNWASFSEPLALDNSTELFHLPVNLPPLSAVPFECCLIWRPCGEKLGVMVISKNYTRRDFLDAMPLLEDEIAPAVFDTT</sequence>
<dbReference type="InterPro" id="IPR023213">
    <property type="entry name" value="CAT-like_dom_sf"/>
</dbReference>
<feature type="transmembrane region" description="Helical" evidence="1">
    <location>
        <begin position="15"/>
        <end position="34"/>
    </location>
</feature>
<evidence type="ECO:0000313" key="2">
    <source>
        <dbReference type="EMBL" id="CAD9218503.1"/>
    </source>
</evidence>
<keyword evidence="1" id="KW-1133">Transmembrane helix</keyword>
<dbReference type="EMBL" id="HBGG01038148">
    <property type="protein sequence ID" value="CAD9218503.1"/>
    <property type="molecule type" value="Transcribed_RNA"/>
</dbReference>
<name>A0A7S1XA69_9CHLO</name>
<evidence type="ECO:0008006" key="3">
    <source>
        <dbReference type="Google" id="ProtNLM"/>
    </source>
</evidence>
<keyword evidence="1" id="KW-0472">Membrane</keyword>
<organism evidence="2">
    <name type="scientific">Tetraselmis chuii</name>
    <dbReference type="NCBI Taxonomy" id="63592"/>
    <lineage>
        <taxon>Eukaryota</taxon>
        <taxon>Viridiplantae</taxon>
        <taxon>Chlorophyta</taxon>
        <taxon>core chlorophytes</taxon>
        <taxon>Chlorodendrophyceae</taxon>
        <taxon>Chlorodendrales</taxon>
        <taxon>Chlorodendraceae</taxon>
        <taxon>Tetraselmis</taxon>
    </lineage>
</organism>